<comment type="caution">
    <text evidence="1">The sequence shown here is derived from an EMBL/GenBank/DDBJ whole genome shotgun (WGS) entry which is preliminary data.</text>
</comment>
<evidence type="ECO:0000313" key="1">
    <source>
        <dbReference type="EMBL" id="KAK1395192.1"/>
    </source>
</evidence>
<reference evidence="1" key="1">
    <citation type="submission" date="2023-02" db="EMBL/GenBank/DDBJ databases">
        <title>Genome of toxic invasive species Heracleum sosnowskyi carries increased number of genes despite the absence of recent whole-genome duplications.</title>
        <authorList>
            <person name="Schelkunov M."/>
            <person name="Shtratnikova V."/>
            <person name="Makarenko M."/>
            <person name="Klepikova A."/>
            <person name="Omelchenko D."/>
            <person name="Novikova G."/>
            <person name="Obukhova E."/>
            <person name="Bogdanov V."/>
            <person name="Penin A."/>
            <person name="Logacheva M."/>
        </authorList>
    </citation>
    <scope>NUCLEOTIDE SEQUENCE</scope>
    <source>
        <strain evidence="1">Hsosn_3</strain>
        <tissue evidence="1">Leaf</tissue>
    </source>
</reference>
<proteinExistence type="predicted"/>
<dbReference type="EMBL" id="JAUIZM010000003">
    <property type="protein sequence ID" value="KAK1395192.1"/>
    <property type="molecule type" value="Genomic_DNA"/>
</dbReference>
<gene>
    <name evidence="1" type="ORF">POM88_014248</name>
</gene>
<reference evidence="1" key="2">
    <citation type="submission" date="2023-05" db="EMBL/GenBank/DDBJ databases">
        <authorList>
            <person name="Schelkunov M.I."/>
        </authorList>
    </citation>
    <scope>NUCLEOTIDE SEQUENCE</scope>
    <source>
        <strain evidence="1">Hsosn_3</strain>
        <tissue evidence="1">Leaf</tissue>
    </source>
</reference>
<dbReference type="Proteomes" id="UP001237642">
    <property type="component" value="Unassembled WGS sequence"/>
</dbReference>
<keyword evidence="2" id="KW-1185">Reference proteome</keyword>
<evidence type="ECO:0000313" key="2">
    <source>
        <dbReference type="Proteomes" id="UP001237642"/>
    </source>
</evidence>
<sequence length="121" mass="12786">MEVSSASQRTVTMDDGKFCKCDEGWTCNITQTEASKAGTPFSKCGSSCICITDAATGNQFSDLQKALESSATGKVFCKCDQGWTCVISKADGSQAGKTFFECGEGCICVIDETNKLQVTCA</sequence>
<protein>
    <submittedName>
        <fullName evidence="1">Uncharacterized protein</fullName>
    </submittedName>
</protein>
<accession>A0AAD8N407</accession>
<name>A0AAD8N407_9APIA</name>
<organism evidence="1 2">
    <name type="scientific">Heracleum sosnowskyi</name>
    <dbReference type="NCBI Taxonomy" id="360622"/>
    <lineage>
        <taxon>Eukaryota</taxon>
        <taxon>Viridiplantae</taxon>
        <taxon>Streptophyta</taxon>
        <taxon>Embryophyta</taxon>
        <taxon>Tracheophyta</taxon>
        <taxon>Spermatophyta</taxon>
        <taxon>Magnoliopsida</taxon>
        <taxon>eudicotyledons</taxon>
        <taxon>Gunneridae</taxon>
        <taxon>Pentapetalae</taxon>
        <taxon>asterids</taxon>
        <taxon>campanulids</taxon>
        <taxon>Apiales</taxon>
        <taxon>Apiaceae</taxon>
        <taxon>Apioideae</taxon>
        <taxon>apioid superclade</taxon>
        <taxon>Tordylieae</taxon>
        <taxon>Tordyliinae</taxon>
        <taxon>Heracleum</taxon>
    </lineage>
</organism>
<dbReference type="AlphaFoldDB" id="A0AAD8N407"/>